<gene>
    <name evidence="2" type="ORF">SDC9_79793</name>
</gene>
<keyword evidence="1" id="KW-1133">Transmembrane helix</keyword>
<proteinExistence type="predicted"/>
<organism evidence="2">
    <name type="scientific">bioreactor metagenome</name>
    <dbReference type="NCBI Taxonomy" id="1076179"/>
    <lineage>
        <taxon>unclassified sequences</taxon>
        <taxon>metagenomes</taxon>
        <taxon>ecological metagenomes</taxon>
    </lineage>
</organism>
<dbReference type="InterPro" id="IPR029052">
    <property type="entry name" value="Metallo-depent_PP-like"/>
</dbReference>
<reference evidence="2" key="1">
    <citation type="submission" date="2019-08" db="EMBL/GenBank/DDBJ databases">
        <authorList>
            <person name="Kucharzyk K."/>
            <person name="Murdoch R.W."/>
            <person name="Higgins S."/>
            <person name="Loffler F."/>
        </authorList>
    </citation>
    <scope>NUCLEOTIDE SEQUENCE</scope>
</reference>
<sequence>MSRDLLKKLIVIDVALLLFAIFYKGFLFLNEPNFRDSNYTNIQAIGTLSKEEPFSFAVFGSSENSVDVFQKEMIPQINADSRIRFAVSTGDAVLDGAEAKYQSLNQSLNNLNVPSLIGVGDTEVSDGGDRAFYRHYGPFYFSFSAGDCYFIFWIRQEKPHPRFRRDGWQVNGKKPSSAVINLPL</sequence>
<feature type="transmembrane region" description="Helical" evidence="1">
    <location>
        <begin position="9"/>
        <end position="29"/>
    </location>
</feature>
<dbReference type="SUPFAM" id="SSF56300">
    <property type="entry name" value="Metallo-dependent phosphatases"/>
    <property type="match status" value="1"/>
</dbReference>
<keyword evidence="1" id="KW-0472">Membrane</keyword>
<dbReference type="AlphaFoldDB" id="A0A644Z545"/>
<keyword evidence="1" id="KW-0812">Transmembrane</keyword>
<comment type="caution">
    <text evidence="2">The sequence shown here is derived from an EMBL/GenBank/DDBJ whole genome shotgun (WGS) entry which is preliminary data.</text>
</comment>
<evidence type="ECO:0000313" key="2">
    <source>
        <dbReference type="EMBL" id="MPM33224.1"/>
    </source>
</evidence>
<accession>A0A644Z545</accession>
<name>A0A644Z545_9ZZZZ</name>
<protein>
    <submittedName>
        <fullName evidence="2">Uncharacterized protein</fullName>
    </submittedName>
</protein>
<evidence type="ECO:0000256" key="1">
    <source>
        <dbReference type="SAM" id="Phobius"/>
    </source>
</evidence>
<dbReference type="EMBL" id="VSSQ01006593">
    <property type="protein sequence ID" value="MPM33224.1"/>
    <property type="molecule type" value="Genomic_DNA"/>
</dbReference>